<sequence>MNYLDTDMSVKLATPKWYTPYIVGHPMIKLGEFCRTHGIAIESEYSTYPDVATFYFRRYSMLSKAAVSYRIPCDGINEYYDTSHIEDMIIKQIRDVFDIKEELQYMTTPINSERYKAIMNARYGICNNKPEIKNVIFSGPCTIVLWSDGDKTIVRCGEDDTFDKEKGLAMAISKKMLGTNSSKSSYYDVFKKFIQEA</sequence>
<dbReference type="AlphaFoldDB" id="A0A174YZ01"/>
<accession>A0A174YZ01</accession>
<dbReference type="RefSeq" id="WP_055215592.1">
    <property type="nucleotide sequence ID" value="NZ_CZBU01000003.1"/>
</dbReference>
<reference evidence="1 2" key="1">
    <citation type="submission" date="2015-09" db="EMBL/GenBank/DDBJ databases">
        <authorList>
            <consortium name="Pathogen Informatics"/>
        </authorList>
    </citation>
    <scope>NUCLEOTIDE SEQUENCE [LARGE SCALE GENOMIC DNA]</scope>
    <source>
        <strain evidence="1 2">2789STDY5834875</strain>
    </source>
</reference>
<evidence type="ECO:0000313" key="1">
    <source>
        <dbReference type="EMBL" id="CUQ77168.1"/>
    </source>
</evidence>
<proteinExistence type="predicted"/>
<dbReference type="EMBL" id="CZBU01000003">
    <property type="protein sequence ID" value="CUQ77168.1"/>
    <property type="molecule type" value="Genomic_DNA"/>
</dbReference>
<evidence type="ECO:0000313" key="2">
    <source>
        <dbReference type="Proteomes" id="UP000095621"/>
    </source>
</evidence>
<gene>
    <name evidence="1" type="ORF">ERS852490_01429</name>
</gene>
<name>A0A174YZ01_9FIRM</name>
<protein>
    <submittedName>
        <fullName evidence="1">Uncharacterized protein</fullName>
    </submittedName>
</protein>
<dbReference type="Proteomes" id="UP000095621">
    <property type="component" value="Unassembled WGS sequence"/>
</dbReference>
<dbReference type="OrthoDB" id="2088383at2"/>
<organism evidence="1 2">
    <name type="scientific">Lachnospira eligens</name>
    <dbReference type="NCBI Taxonomy" id="39485"/>
    <lineage>
        <taxon>Bacteria</taxon>
        <taxon>Bacillati</taxon>
        <taxon>Bacillota</taxon>
        <taxon>Clostridia</taxon>
        <taxon>Lachnospirales</taxon>
        <taxon>Lachnospiraceae</taxon>
        <taxon>Lachnospira</taxon>
    </lineage>
</organism>